<reference evidence="2" key="1">
    <citation type="submission" date="2021-02" db="EMBL/GenBank/DDBJ databases">
        <authorList>
            <person name="Nowell W R."/>
        </authorList>
    </citation>
    <scope>NUCLEOTIDE SEQUENCE</scope>
</reference>
<evidence type="ECO:0000256" key="1">
    <source>
        <dbReference type="SAM" id="SignalP"/>
    </source>
</evidence>
<name>A0A819TQN0_9BILA</name>
<evidence type="ECO:0008006" key="4">
    <source>
        <dbReference type="Google" id="ProtNLM"/>
    </source>
</evidence>
<feature type="chain" id="PRO_5032494361" description="SH3 domain-containing protein" evidence="1">
    <location>
        <begin position="22"/>
        <end position="400"/>
    </location>
</feature>
<sequence>MYSTIIRLFIILGIALAVCEATYVQCLQRVPIYSCASASCSYIDHAITSDHYPCDCFEIEKVSGKKKTWFKIELSNGKHGYVTDDHCSGDVPRYPFGLDCLHYFSSKPPFSGIIKYCVRPNTEKNLTTVIHLFNISDEYYTFNELYYLNVTSYDILQWSSSLDIAEQYQYYLDRPFQSNLSNETFFNCTRPWFGSRCQYALEINENELVWNSLEMTSTDNMFRQTCYILLECDRGGPLICLDWREICNGRIDCLNDGIDEIGCFNLELNECSENEYRCHNGLCIPKIFLEMESMEAQCFDGSDIVVENDHTLNSYCQSHLFECQEYICRPDEGQFTCGNGQCVEDFGQCENNRHLALTQSISIQGNLSYSCWIVMICLSKIVTKIENITCDQFMQSSAII</sequence>
<feature type="signal peptide" evidence="1">
    <location>
        <begin position="1"/>
        <end position="21"/>
    </location>
</feature>
<proteinExistence type="predicted"/>
<protein>
    <recommendedName>
        <fullName evidence="4">SH3 domain-containing protein</fullName>
    </recommendedName>
</protein>
<comment type="caution">
    <text evidence="2">The sequence shown here is derived from an EMBL/GenBank/DDBJ whole genome shotgun (WGS) entry which is preliminary data.</text>
</comment>
<dbReference type="EMBL" id="CAJOAZ010005203">
    <property type="protein sequence ID" value="CAF4091440.1"/>
    <property type="molecule type" value="Genomic_DNA"/>
</dbReference>
<gene>
    <name evidence="2" type="ORF">OXD698_LOCUS34910</name>
</gene>
<dbReference type="AlphaFoldDB" id="A0A819TQN0"/>
<dbReference type="Proteomes" id="UP000663844">
    <property type="component" value="Unassembled WGS sequence"/>
</dbReference>
<organism evidence="2 3">
    <name type="scientific">Adineta steineri</name>
    <dbReference type="NCBI Taxonomy" id="433720"/>
    <lineage>
        <taxon>Eukaryota</taxon>
        <taxon>Metazoa</taxon>
        <taxon>Spiralia</taxon>
        <taxon>Gnathifera</taxon>
        <taxon>Rotifera</taxon>
        <taxon>Eurotatoria</taxon>
        <taxon>Bdelloidea</taxon>
        <taxon>Adinetida</taxon>
        <taxon>Adinetidae</taxon>
        <taxon>Adineta</taxon>
    </lineage>
</organism>
<keyword evidence="1" id="KW-0732">Signal</keyword>
<accession>A0A819TQN0</accession>
<feature type="non-terminal residue" evidence="2">
    <location>
        <position position="400"/>
    </location>
</feature>
<evidence type="ECO:0000313" key="2">
    <source>
        <dbReference type="EMBL" id="CAF4091440.1"/>
    </source>
</evidence>
<evidence type="ECO:0000313" key="3">
    <source>
        <dbReference type="Proteomes" id="UP000663844"/>
    </source>
</evidence>